<sequence length="422" mass="45169">MSPLAARRAFALFGSTLLALTAVAATAPAATAATDPERVILTPTADPATSQTLTWRSDGSGDPVLQIAPAADPDRVDTVEGADTASVNGTFHAATATGLTPGTDYRYRVGDGTSFSPWRVFTTASSGADPFTFLYFGDIQNGISTGGATMVRAALAAEPDAELAVHAGDLINTADSESEWTEWFDAIGPEAAGTMNHITAPGNHEYSLLSLSRYWTAQFPGAGNGPTGGRHLPETVYHTDYQGVRFVVLNSNYRNAAPLSTRSWLDTQQRWLADTLESNPHEWTVVTFHHPVFSNSPSRDNRPLRDAWLDTLEEHGVDLVLQGHDHSYARGNLTANRTDDPAVQTGTVYTVAVTGTKMYDVSDGNWTSNGAEARVQIADTPTFQAVEVDGDRLVYTARTADGTVVDAFTIDKSDGKRVTDTL</sequence>
<feature type="domain" description="Calcineurin-like phosphoesterase" evidence="3">
    <location>
        <begin position="132"/>
        <end position="328"/>
    </location>
</feature>
<organism evidence="5 6">
    <name type="scientific">Nocardiopsis changdeensis</name>
    <dbReference type="NCBI Taxonomy" id="2831969"/>
    <lineage>
        <taxon>Bacteria</taxon>
        <taxon>Bacillati</taxon>
        <taxon>Actinomycetota</taxon>
        <taxon>Actinomycetes</taxon>
        <taxon>Streptosporangiales</taxon>
        <taxon>Nocardiopsidaceae</taxon>
        <taxon>Nocardiopsis</taxon>
    </lineage>
</organism>
<dbReference type="Gene3D" id="3.60.21.10">
    <property type="match status" value="1"/>
</dbReference>
<keyword evidence="1 2" id="KW-0732">Signal</keyword>
<dbReference type="SUPFAM" id="SSF49363">
    <property type="entry name" value="Purple acid phosphatase, N-terminal domain"/>
    <property type="match status" value="1"/>
</dbReference>
<evidence type="ECO:0000313" key="6">
    <source>
        <dbReference type="Proteomes" id="UP000676079"/>
    </source>
</evidence>
<reference evidence="5 6" key="1">
    <citation type="submission" date="2021-05" db="EMBL/GenBank/DDBJ databases">
        <title>Direct Submission.</title>
        <authorList>
            <person name="Li K."/>
            <person name="Gao J."/>
        </authorList>
    </citation>
    <scope>NUCLEOTIDE SEQUENCE [LARGE SCALE GENOMIC DNA]</scope>
    <source>
        <strain evidence="5 6">Mg02</strain>
    </source>
</reference>
<dbReference type="SUPFAM" id="SSF56300">
    <property type="entry name" value="Metallo-dependent phosphatases"/>
    <property type="match status" value="1"/>
</dbReference>
<dbReference type="InterPro" id="IPR006311">
    <property type="entry name" value="TAT_signal"/>
</dbReference>
<dbReference type="PROSITE" id="PS51318">
    <property type="entry name" value="TAT"/>
    <property type="match status" value="1"/>
</dbReference>
<dbReference type="EMBL" id="CP074133">
    <property type="protein sequence ID" value="QUX25178.1"/>
    <property type="molecule type" value="Genomic_DNA"/>
</dbReference>
<accession>A0ABX8BXW6</accession>
<dbReference type="PANTHER" id="PTHR22953:SF153">
    <property type="entry name" value="PURPLE ACID PHOSPHATASE"/>
    <property type="match status" value="1"/>
</dbReference>
<dbReference type="Pfam" id="PF00149">
    <property type="entry name" value="Metallophos"/>
    <property type="match status" value="1"/>
</dbReference>
<feature type="chain" id="PRO_5045462912" evidence="2">
    <location>
        <begin position="25"/>
        <end position="422"/>
    </location>
</feature>
<dbReference type="PANTHER" id="PTHR22953">
    <property type="entry name" value="ACID PHOSPHATASE RELATED"/>
    <property type="match status" value="1"/>
</dbReference>
<evidence type="ECO:0000259" key="3">
    <source>
        <dbReference type="Pfam" id="PF00149"/>
    </source>
</evidence>
<dbReference type="Gene3D" id="2.60.40.380">
    <property type="entry name" value="Purple acid phosphatase-like, N-terminal"/>
    <property type="match status" value="1"/>
</dbReference>
<dbReference type="RefSeq" id="WP_220560688.1">
    <property type="nucleotide sequence ID" value="NZ_CP074133.1"/>
</dbReference>
<dbReference type="InterPro" id="IPR004843">
    <property type="entry name" value="Calcineurin-like_PHP"/>
</dbReference>
<dbReference type="Proteomes" id="UP000676079">
    <property type="component" value="Chromosome"/>
</dbReference>
<proteinExistence type="predicted"/>
<dbReference type="InterPro" id="IPR015914">
    <property type="entry name" value="PAPs_N"/>
</dbReference>
<gene>
    <name evidence="5" type="ORF">KGD84_13485</name>
</gene>
<evidence type="ECO:0000259" key="4">
    <source>
        <dbReference type="Pfam" id="PF16656"/>
    </source>
</evidence>
<evidence type="ECO:0000313" key="5">
    <source>
        <dbReference type="EMBL" id="QUX25178.1"/>
    </source>
</evidence>
<keyword evidence="6" id="KW-1185">Reference proteome</keyword>
<name>A0ABX8BXW6_9ACTN</name>
<feature type="signal peptide" evidence="2">
    <location>
        <begin position="1"/>
        <end position="24"/>
    </location>
</feature>
<evidence type="ECO:0000256" key="1">
    <source>
        <dbReference type="ARBA" id="ARBA00022729"/>
    </source>
</evidence>
<dbReference type="InterPro" id="IPR008963">
    <property type="entry name" value="Purple_acid_Pase-like_N"/>
</dbReference>
<protein>
    <submittedName>
        <fullName evidence="5">Metallophosphoesterase family protein</fullName>
    </submittedName>
</protein>
<dbReference type="InterPro" id="IPR039331">
    <property type="entry name" value="PAPs-like"/>
</dbReference>
<dbReference type="InterPro" id="IPR029052">
    <property type="entry name" value="Metallo-depent_PP-like"/>
</dbReference>
<feature type="domain" description="Purple acid phosphatase N-terminal" evidence="4">
    <location>
        <begin position="36"/>
        <end position="123"/>
    </location>
</feature>
<dbReference type="Pfam" id="PF16656">
    <property type="entry name" value="Pur_ac_phosph_N"/>
    <property type="match status" value="1"/>
</dbReference>
<evidence type="ECO:0000256" key="2">
    <source>
        <dbReference type="SAM" id="SignalP"/>
    </source>
</evidence>